<name>A0A850P4Z9_9PROT</name>
<reference evidence="1 2" key="1">
    <citation type="submission" date="2020-06" db="EMBL/GenBank/DDBJ databases">
        <title>Description of novel acetic acid bacteria.</title>
        <authorList>
            <person name="Sombolestani A."/>
        </authorList>
    </citation>
    <scope>NUCLEOTIDE SEQUENCE [LARGE SCALE GENOMIC DNA]</scope>
    <source>
        <strain evidence="1 2">LMG 27010</strain>
    </source>
</reference>
<evidence type="ECO:0000313" key="1">
    <source>
        <dbReference type="EMBL" id="NVN39028.1"/>
    </source>
</evidence>
<protein>
    <submittedName>
        <fullName evidence="1">DUF2303 family protein</fullName>
    </submittedName>
</protein>
<gene>
    <name evidence="1" type="ORF">HUK82_00410</name>
</gene>
<dbReference type="RefSeq" id="WP_176612051.1">
    <property type="nucleotide sequence ID" value="NZ_JABXXR010000001.1"/>
</dbReference>
<organism evidence="1 2">
    <name type="scientific">Ameyamaea chiangmaiensis</name>
    <dbReference type="NCBI Taxonomy" id="442969"/>
    <lineage>
        <taxon>Bacteria</taxon>
        <taxon>Pseudomonadati</taxon>
        <taxon>Pseudomonadota</taxon>
        <taxon>Alphaproteobacteria</taxon>
        <taxon>Acetobacterales</taxon>
        <taxon>Acetobacteraceae</taxon>
        <taxon>Ameyamaea</taxon>
    </lineage>
</organism>
<dbReference type="Proteomes" id="UP000585665">
    <property type="component" value="Unassembled WGS sequence"/>
</dbReference>
<keyword evidence="2" id="KW-1185">Reference proteome</keyword>
<dbReference type="InterPro" id="IPR019276">
    <property type="entry name" value="DUF2303"/>
</dbReference>
<evidence type="ECO:0000313" key="2">
    <source>
        <dbReference type="Proteomes" id="UP000585665"/>
    </source>
</evidence>
<proteinExistence type="predicted"/>
<comment type="caution">
    <text evidence="1">The sequence shown here is derived from an EMBL/GenBank/DDBJ whole genome shotgun (WGS) entry which is preliminary data.</text>
</comment>
<dbReference type="AlphaFoldDB" id="A0A850P4Z9"/>
<accession>A0A850P4Z9</accession>
<sequence>MTGHSSDNAALIDVVERLHTPQEFDVISPDETIRAPYVAVPKGMELQSVRSFLEEYRVRPERRRGTAKFTDLMSFLQHANRFKADHSALFASDDPKTPSLTSVLDYHEPGSDERDGTHYGQHRGHYTFPLSDTWKAWQAVEDGKPLSMLDFAEFLEDRIGDVIEPLGAPYEGEPESDTRLREQIQRLGGTLASPSVLLDLSRNFRVNEDSKTKVVQNLSSGEVVLKFETAHVDEQGAPVKVPNMFLIQTPVFHGGAIYRVPVRLRYRSMGGSVHWIVMRLRPEIVFEHALNEALALAETETGLPVFRGAPEV</sequence>
<dbReference type="EMBL" id="JABXXR010000001">
    <property type="protein sequence ID" value="NVN39028.1"/>
    <property type="molecule type" value="Genomic_DNA"/>
</dbReference>
<dbReference type="Pfam" id="PF10065">
    <property type="entry name" value="DUF2303"/>
    <property type="match status" value="1"/>
</dbReference>